<dbReference type="InterPro" id="IPR010998">
    <property type="entry name" value="Integrase_recombinase_N"/>
</dbReference>
<dbReference type="PANTHER" id="PTHR30349:SF64">
    <property type="entry name" value="PROPHAGE INTEGRASE INTD-RELATED"/>
    <property type="match status" value="1"/>
</dbReference>
<keyword evidence="9" id="KW-1185">Reference proteome</keyword>
<dbReference type="InterPro" id="IPR050090">
    <property type="entry name" value="Tyrosine_recombinase_XerCD"/>
</dbReference>
<dbReference type="Pfam" id="PF14659">
    <property type="entry name" value="Phage_int_SAM_3"/>
    <property type="match status" value="1"/>
</dbReference>
<dbReference type="InterPro" id="IPR011010">
    <property type="entry name" value="DNA_brk_join_enz"/>
</dbReference>
<dbReference type="CDD" id="cd01189">
    <property type="entry name" value="INT_ICEBs1_C_like"/>
    <property type="match status" value="1"/>
</dbReference>
<evidence type="ECO:0000256" key="4">
    <source>
        <dbReference type="ARBA" id="ARBA00023172"/>
    </source>
</evidence>
<dbReference type="EMBL" id="BORJ01000007">
    <property type="protein sequence ID" value="GIN96930.1"/>
    <property type="molecule type" value="Genomic_DNA"/>
</dbReference>
<reference evidence="8 9" key="1">
    <citation type="submission" date="2021-03" db="EMBL/GenBank/DDBJ databases">
        <title>Antimicrobial resistance genes in bacteria isolated from Japanese honey, and their potential for conferring macrolide and lincosamide resistance in the American foulbrood pathogen Paenibacillus larvae.</title>
        <authorList>
            <person name="Okamoto M."/>
            <person name="Kumagai M."/>
            <person name="Kanamori H."/>
            <person name="Takamatsu D."/>
        </authorList>
    </citation>
    <scope>NUCLEOTIDE SEQUENCE [LARGE SCALE GENOMIC DNA]</scope>
    <source>
        <strain evidence="8 9">J6TS1</strain>
    </source>
</reference>
<dbReference type="InterPro" id="IPR044068">
    <property type="entry name" value="CB"/>
</dbReference>
<protein>
    <submittedName>
        <fullName evidence="8">Site-specific integrase</fullName>
    </submittedName>
</protein>
<evidence type="ECO:0000313" key="9">
    <source>
        <dbReference type="Proteomes" id="UP000680670"/>
    </source>
</evidence>
<dbReference type="Pfam" id="PF14657">
    <property type="entry name" value="Arm-DNA-bind_4"/>
    <property type="match status" value="1"/>
</dbReference>
<dbReference type="Pfam" id="PF00589">
    <property type="entry name" value="Phage_integrase"/>
    <property type="match status" value="1"/>
</dbReference>
<dbReference type="Proteomes" id="UP000680670">
    <property type="component" value="Unassembled WGS sequence"/>
</dbReference>
<dbReference type="InterPro" id="IPR013762">
    <property type="entry name" value="Integrase-like_cat_sf"/>
</dbReference>
<dbReference type="Gene3D" id="1.10.150.130">
    <property type="match status" value="1"/>
</dbReference>
<keyword evidence="4" id="KW-0233">DNA recombination</keyword>
<dbReference type="RefSeq" id="WP_213020708.1">
    <property type="nucleotide sequence ID" value="NZ_BORJ01000007.1"/>
</dbReference>
<dbReference type="Gene3D" id="1.10.443.10">
    <property type="entry name" value="Intergrase catalytic core"/>
    <property type="match status" value="1"/>
</dbReference>
<evidence type="ECO:0000256" key="2">
    <source>
        <dbReference type="ARBA" id="ARBA00022908"/>
    </source>
</evidence>
<evidence type="ECO:0000256" key="1">
    <source>
        <dbReference type="ARBA" id="ARBA00008857"/>
    </source>
</evidence>
<keyword evidence="3 5" id="KW-0238">DNA-binding</keyword>
<name>A0ABQ4KZD0_SIMTE</name>
<evidence type="ECO:0000256" key="3">
    <source>
        <dbReference type="ARBA" id="ARBA00023125"/>
    </source>
</evidence>
<keyword evidence="2" id="KW-0229">DNA integration</keyword>
<accession>A0ABQ4KZD0</accession>
<sequence>MPDYKKLVPNLKEINGKWTFTATLGTNPNTGKKIQKRRGGCETQKEAYEKYIKILADWEIEKRNMQEKSNADNITFKDFLDEKFIRYYKNKVSPQTFQTRKSILNNYYHSFYNKPINKITFDDVEDWHQELIAKRKEQGKKTHNHVRLVKQLLSMIFDYAIHYKKLTGCINNPVKEVDSLKRDGTDIKFWTKSEFEKVCSTFYLDDFYQHFGFITLNFLFMTGLRIGEAQALTWDDIDLEDGIVHVTKTLIYKNASQHETDKPKTKSSIRRVALDEGTVELLNEWKIRQQKQINTDWVFSYNGIPTNKHTISHILKRHAKLADVKRITPHGLRHSHASLLIHMKEDPLILKERLGHSDIQITLGIYGHLYPNRDFELASRLSNVVKRDFSKKDLTDNQGNQYLKLASISSK</sequence>
<feature type="domain" description="Tyr recombinase" evidence="6">
    <location>
        <begin position="185"/>
        <end position="379"/>
    </location>
</feature>
<organism evidence="8 9">
    <name type="scientific">Siminovitchia terrae</name>
    <name type="common">Bacillus terrae</name>
    <dbReference type="NCBI Taxonomy" id="1914933"/>
    <lineage>
        <taxon>Bacteria</taxon>
        <taxon>Bacillati</taxon>
        <taxon>Bacillota</taxon>
        <taxon>Bacilli</taxon>
        <taxon>Bacillales</taxon>
        <taxon>Bacillaceae</taxon>
        <taxon>Siminovitchia</taxon>
    </lineage>
</organism>
<feature type="domain" description="Core-binding (CB)" evidence="7">
    <location>
        <begin position="75"/>
        <end position="161"/>
    </location>
</feature>
<gene>
    <name evidence="8" type="primary">int_2</name>
    <name evidence="8" type="ORF">J6TS1_28000</name>
</gene>
<dbReference type="InterPro" id="IPR004107">
    <property type="entry name" value="Integrase_SAM-like_N"/>
</dbReference>
<dbReference type="PROSITE" id="PS51898">
    <property type="entry name" value="TYR_RECOMBINASE"/>
    <property type="match status" value="1"/>
</dbReference>
<comment type="caution">
    <text evidence="8">The sequence shown here is derived from an EMBL/GenBank/DDBJ whole genome shotgun (WGS) entry which is preliminary data.</text>
</comment>
<evidence type="ECO:0000259" key="7">
    <source>
        <dbReference type="PROSITE" id="PS51900"/>
    </source>
</evidence>
<evidence type="ECO:0000313" key="8">
    <source>
        <dbReference type="EMBL" id="GIN96930.1"/>
    </source>
</evidence>
<proteinExistence type="inferred from homology"/>
<dbReference type="SUPFAM" id="SSF56349">
    <property type="entry name" value="DNA breaking-rejoining enzymes"/>
    <property type="match status" value="1"/>
</dbReference>
<dbReference type="InterPro" id="IPR028259">
    <property type="entry name" value="AP2-like_int_N"/>
</dbReference>
<evidence type="ECO:0000259" key="6">
    <source>
        <dbReference type="PROSITE" id="PS51898"/>
    </source>
</evidence>
<dbReference type="InterPro" id="IPR002104">
    <property type="entry name" value="Integrase_catalytic"/>
</dbReference>
<evidence type="ECO:0000256" key="5">
    <source>
        <dbReference type="PROSITE-ProRule" id="PRU01248"/>
    </source>
</evidence>
<dbReference type="PANTHER" id="PTHR30349">
    <property type="entry name" value="PHAGE INTEGRASE-RELATED"/>
    <property type="match status" value="1"/>
</dbReference>
<comment type="similarity">
    <text evidence="1">Belongs to the 'phage' integrase family.</text>
</comment>
<dbReference type="PROSITE" id="PS51900">
    <property type="entry name" value="CB"/>
    <property type="match status" value="1"/>
</dbReference>